<feature type="domain" description="Immunoglobulin" evidence="2">
    <location>
        <begin position="166"/>
        <end position="262"/>
    </location>
</feature>
<keyword evidence="4" id="KW-1185">Reference proteome</keyword>
<organism evidence="3 4">
    <name type="scientific">Strongylus vulgaris</name>
    <name type="common">Blood worm</name>
    <dbReference type="NCBI Taxonomy" id="40348"/>
    <lineage>
        <taxon>Eukaryota</taxon>
        <taxon>Metazoa</taxon>
        <taxon>Ecdysozoa</taxon>
        <taxon>Nematoda</taxon>
        <taxon>Chromadorea</taxon>
        <taxon>Rhabditida</taxon>
        <taxon>Rhabditina</taxon>
        <taxon>Rhabditomorpha</taxon>
        <taxon>Strongyloidea</taxon>
        <taxon>Strongylidae</taxon>
        <taxon>Strongylus</taxon>
    </lineage>
</organism>
<dbReference type="EMBL" id="UYYB01100553">
    <property type="protein sequence ID" value="VDM77950.1"/>
    <property type="molecule type" value="Genomic_DNA"/>
</dbReference>
<dbReference type="InterPro" id="IPR003599">
    <property type="entry name" value="Ig_sub"/>
</dbReference>
<dbReference type="PANTHER" id="PTHR15360:SF2">
    <property type="entry name" value="PLATELET-DERIVED GROWTH FACTOR RECEPTOR-LIKE PROTEIN"/>
    <property type="match status" value="1"/>
</dbReference>
<dbReference type="Proteomes" id="UP000270094">
    <property type="component" value="Unassembled WGS sequence"/>
</dbReference>
<dbReference type="InterPro" id="IPR042495">
    <property type="entry name" value="PDGFRL"/>
</dbReference>
<evidence type="ECO:0000313" key="3">
    <source>
        <dbReference type="EMBL" id="VDM77950.1"/>
    </source>
</evidence>
<dbReference type="AlphaFoldDB" id="A0A3P7IXT7"/>
<dbReference type="InterPro" id="IPR036179">
    <property type="entry name" value="Ig-like_dom_sf"/>
</dbReference>
<reference evidence="3 4" key="1">
    <citation type="submission" date="2018-11" db="EMBL/GenBank/DDBJ databases">
        <authorList>
            <consortium name="Pathogen Informatics"/>
        </authorList>
    </citation>
    <scope>NUCLEOTIDE SEQUENCE [LARGE SCALE GENOMIC DNA]</scope>
</reference>
<dbReference type="CDD" id="cd00096">
    <property type="entry name" value="Ig"/>
    <property type="match status" value="1"/>
</dbReference>
<sequence>MLFDVVYFALLVSIHAFSPPTLESDKETQHDPTIGDFVEVDPGEEVRLTCSDIMNEAVEFLLPNLTDNQGHSEVDFNSRYRIEDVSYGHILHIKDLQESDTGTYTCHSKDDPTLSSQIHLFVKGSKVFVPTIYSGLVIKTPEFVVPCKTSRHVSKDEVEIGFKINSKNAEDKISDQLSFECTYKGYPPDTATFFIVIHEAQKNDLELLFEEHSDVVHTKSARNDMISHTITVETLTPEDSGQYVCGWYFDQQLNQTIQKTVVISPKKGQIKKYVKPPKTLNETENLVNDNDHQIASERLNDGQVTEKIAIKNAATDMSGIYVLTIELLDTVKTIEWKV</sequence>
<dbReference type="OrthoDB" id="5912975at2759"/>
<dbReference type="PANTHER" id="PTHR15360">
    <property type="entry name" value="PLATELET-DERIVED GROWTH FACTOR RECEPTOR LIKE"/>
    <property type="match status" value="1"/>
</dbReference>
<proteinExistence type="predicted"/>
<evidence type="ECO:0000313" key="4">
    <source>
        <dbReference type="Proteomes" id="UP000270094"/>
    </source>
</evidence>
<keyword evidence="1" id="KW-0732">Signal</keyword>
<gene>
    <name evidence="3" type="ORF">SVUK_LOCUS12948</name>
</gene>
<dbReference type="InterPro" id="IPR013783">
    <property type="entry name" value="Ig-like_fold"/>
</dbReference>
<evidence type="ECO:0000256" key="1">
    <source>
        <dbReference type="SAM" id="SignalP"/>
    </source>
</evidence>
<dbReference type="SMART" id="SM00409">
    <property type="entry name" value="IG"/>
    <property type="match status" value="2"/>
</dbReference>
<accession>A0A3P7IXT7</accession>
<dbReference type="SUPFAM" id="SSF48726">
    <property type="entry name" value="Immunoglobulin"/>
    <property type="match status" value="2"/>
</dbReference>
<feature type="domain" description="Immunoglobulin" evidence="2">
    <location>
        <begin position="35"/>
        <end position="123"/>
    </location>
</feature>
<protein>
    <recommendedName>
        <fullName evidence="2">Immunoglobulin domain-containing protein</fullName>
    </recommendedName>
</protein>
<evidence type="ECO:0000259" key="2">
    <source>
        <dbReference type="SMART" id="SM00409"/>
    </source>
</evidence>
<name>A0A3P7IXT7_STRVU</name>
<feature type="signal peptide" evidence="1">
    <location>
        <begin position="1"/>
        <end position="16"/>
    </location>
</feature>
<feature type="chain" id="PRO_5018018035" description="Immunoglobulin domain-containing protein" evidence="1">
    <location>
        <begin position="17"/>
        <end position="338"/>
    </location>
</feature>
<dbReference type="Gene3D" id="2.60.40.10">
    <property type="entry name" value="Immunoglobulins"/>
    <property type="match status" value="2"/>
</dbReference>